<dbReference type="EMBL" id="AP022588">
    <property type="protein sequence ID" value="BBY31810.1"/>
    <property type="molecule type" value="Genomic_DNA"/>
</dbReference>
<evidence type="ECO:0000259" key="9">
    <source>
        <dbReference type="PROSITE" id="PS50928"/>
    </source>
</evidence>
<evidence type="ECO:0000256" key="5">
    <source>
        <dbReference type="ARBA" id="ARBA00022989"/>
    </source>
</evidence>
<reference evidence="10 11" key="1">
    <citation type="journal article" date="2019" name="Emerg. Microbes Infect.">
        <title>Comprehensive subspecies identification of 175 nontuberculous mycobacteria species based on 7547 genomic profiles.</title>
        <authorList>
            <person name="Matsumoto Y."/>
            <person name="Kinjo T."/>
            <person name="Motooka D."/>
            <person name="Nabeya D."/>
            <person name="Jung N."/>
            <person name="Uechi K."/>
            <person name="Horii T."/>
            <person name="Iida T."/>
            <person name="Fujita J."/>
            <person name="Nakamura S."/>
        </authorList>
    </citation>
    <scope>NUCLEOTIDE SEQUENCE [LARGE SCALE GENOMIC DNA]</scope>
    <source>
        <strain evidence="10 11">JCM 17899</strain>
    </source>
</reference>
<dbReference type="AlphaFoldDB" id="A0A7I7R114"/>
<dbReference type="Proteomes" id="UP000467193">
    <property type="component" value="Chromosome"/>
</dbReference>
<feature type="compositionally biased region" description="Polar residues" evidence="8">
    <location>
        <begin position="1"/>
        <end position="14"/>
    </location>
</feature>
<feature type="transmembrane region" description="Helical" evidence="7">
    <location>
        <begin position="122"/>
        <end position="141"/>
    </location>
</feature>
<dbReference type="RefSeq" id="WP_163801239.1">
    <property type="nucleotide sequence ID" value="NZ_AP022588.1"/>
</dbReference>
<evidence type="ECO:0000256" key="7">
    <source>
        <dbReference type="RuleBase" id="RU363032"/>
    </source>
</evidence>
<dbReference type="PANTHER" id="PTHR32243">
    <property type="entry name" value="MALTOSE TRANSPORT SYSTEM PERMEASE-RELATED"/>
    <property type="match status" value="1"/>
</dbReference>
<feature type="transmembrane region" description="Helical" evidence="7">
    <location>
        <begin position="28"/>
        <end position="48"/>
    </location>
</feature>
<evidence type="ECO:0000256" key="2">
    <source>
        <dbReference type="ARBA" id="ARBA00022448"/>
    </source>
</evidence>
<dbReference type="GO" id="GO:0055085">
    <property type="term" value="P:transmembrane transport"/>
    <property type="evidence" value="ECO:0007669"/>
    <property type="project" value="InterPro"/>
</dbReference>
<keyword evidence="5 7" id="KW-1133">Transmembrane helix</keyword>
<feature type="domain" description="ABC transmembrane type-1" evidence="9">
    <location>
        <begin position="85"/>
        <end position="275"/>
    </location>
</feature>
<organism evidence="10 11">
    <name type="scientific">Mycolicibacterium sediminis</name>
    <dbReference type="NCBI Taxonomy" id="1286180"/>
    <lineage>
        <taxon>Bacteria</taxon>
        <taxon>Bacillati</taxon>
        <taxon>Actinomycetota</taxon>
        <taxon>Actinomycetes</taxon>
        <taxon>Mycobacteriales</taxon>
        <taxon>Mycobacteriaceae</taxon>
        <taxon>Mycolicibacterium</taxon>
    </lineage>
</organism>
<dbReference type="SUPFAM" id="SSF161098">
    <property type="entry name" value="MetI-like"/>
    <property type="match status" value="1"/>
</dbReference>
<evidence type="ECO:0000256" key="6">
    <source>
        <dbReference type="ARBA" id="ARBA00023136"/>
    </source>
</evidence>
<feature type="transmembrane region" description="Helical" evidence="7">
    <location>
        <begin position="201"/>
        <end position="222"/>
    </location>
</feature>
<feature type="transmembrane region" description="Helical" evidence="7">
    <location>
        <begin position="153"/>
        <end position="172"/>
    </location>
</feature>
<dbReference type="PROSITE" id="PS50928">
    <property type="entry name" value="ABC_TM1"/>
    <property type="match status" value="1"/>
</dbReference>
<gene>
    <name evidence="10" type="ORF">MSEDJ_59060</name>
</gene>
<evidence type="ECO:0000313" key="10">
    <source>
        <dbReference type="EMBL" id="BBY31810.1"/>
    </source>
</evidence>
<dbReference type="Gene3D" id="1.10.3720.10">
    <property type="entry name" value="MetI-like"/>
    <property type="match status" value="1"/>
</dbReference>
<keyword evidence="2 7" id="KW-0813">Transport</keyword>
<dbReference type="InterPro" id="IPR050901">
    <property type="entry name" value="BP-dep_ABC_trans_perm"/>
</dbReference>
<dbReference type="CDD" id="cd06261">
    <property type="entry name" value="TM_PBP2"/>
    <property type="match status" value="1"/>
</dbReference>
<feature type="region of interest" description="Disordered" evidence="8">
    <location>
        <begin position="1"/>
        <end position="21"/>
    </location>
</feature>
<feature type="transmembrane region" description="Helical" evidence="7">
    <location>
        <begin position="253"/>
        <end position="275"/>
    </location>
</feature>
<dbReference type="KEGG" id="msei:MSEDJ_59060"/>
<proteinExistence type="inferred from homology"/>
<evidence type="ECO:0000256" key="3">
    <source>
        <dbReference type="ARBA" id="ARBA00022475"/>
    </source>
</evidence>
<dbReference type="InterPro" id="IPR035906">
    <property type="entry name" value="MetI-like_sf"/>
</dbReference>
<dbReference type="Pfam" id="PF00528">
    <property type="entry name" value="BPD_transp_1"/>
    <property type="match status" value="1"/>
</dbReference>
<dbReference type="PANTHER" id="PTHR32243:SF52">
    <property type="entry name" value="ABC TRANSPORTER PERMEASE PROTEIN"/>
    <property type="match status" value="1"/>
</dbReference>
<evidence type="ECO:0000256" key="8">
    <source>
        <dbReference type="SAM" id="MobiDB-lite"/>
    </source>
</evidence>
<keyword evidence="3" id="KW-1003">Cell membrane</keyword>
<name>A0A7I7R114_9MYCO</name>
<accession>A0A7I7R114</accession>
<sequence length="289" mass="31152">MTTTVEKTTASSNPAPARKKKSKKFSPWGVVAWLVGIGFFFPVFWMVLTSFKQESAAATNPPTLFFTPTLDQYSAVFAQGIGTAMLNSVFATVMSTVLVLLLGVPAAFALSLRPVKGTSDALFFFMSTKMLPVVAAILPLYVIVSNTGLLDNIWALVILYTSMNLPIAVWMMRSFFLEVPGELLEAASLDGASLWRSVREVILPLVSPGIAATALICVIFAWNEFFLAVNLTAVNAQTMPVYLVGFIAGEGQYWAVLSAAATMAALPVILCGWFAQNKLVRGLSFGAIK</sequence>
<evidence type="ECO:0000313" key="11">
    <source>
        <dbReference type="Proteomes" id="UP000467193"/>
    </source>
</evidence>
<evidence type="ECO:0000256" key="4">
    <source>
        <dbReference type="ARBA" id="ARBA00022692"/>
    </source>
</evidence>
<protein>
    <submittedName>
        <fullName evidence="10">Sugar ABC transporter permease</fullName>
    </submittedName>
</protein>
<comment type="subcellular location">
    <subcellularLocation>
        <location evidence="1 7">Cell membrane</location>
        <topology evidence="1 7">Multi-pass membrane protein</topology>
    </subcellularLocation>
</comment>
<evidence type="ECO:0000256" key="1">
    <source>
        <dbReference type="ARBA" id="ARBA00004651"/>
    </source>
</evidence>
<dbReference type="GO" id="GO:0005886">
    <property type="term" value="C:plasma membrane"/>
    <property type="evidence" value="ECO:0007669"/>
    <property type="project" value="UniProtKB-SubCell"/>
</dbReference>
<dbReference type="InterPro" id="IPR000515">
    <property type="entry name" value="MetI-like"/>
</dbReference>
<keyword evidence="6 7" id="KW-0472">Membrane</keyword>
<comment type="similarity">
    <text evidence="7">Belongs to the binding-protein-dependent transport system permease family.</text>
</comment>
<keyword evidence="11" id="KW-1185">Reference proteome</keyword>
<feature type="transmembrane region" description="Helical" evidence="7">
    <location>
        <begin position="89"/>
        <end position="110"/>
    </location>
</feature>
<keyword evidence="4 7" id="KW-0812">Transmembrane</keyword>